<sequence>MGLRIQNIPNLPGGNISLISSSLLNGKTIYALAGHGEDLSFATKRSCNCEECESSFLCGHGILVDDFYKEPEDRGSRALMSYIPITVFDIHSQSREILAHYGPRYPYTIVNADFAKSLGHQLTRSSPFQGEKVICLSMTFANPARMATAHVIQCIVVDGHLPGINMILNEKDFETLHSRSEYWARCAVVMRQYQNKAQALLDGSLLQTGGVAKATFHGTDGLQHPTWMVFGTTLSHSEISKHALRLIEPKWQDSPQLVRLKIEVRPGTVNEIQFNPVTDLKNVCLGSGLDKEIMEGFNVSITITDWARLIGLSPPKPCSCCSNNLDYGLFDNVIIENSTGTKFKVCVLFSPKEGIQSTMFSSVYLKFSKLKSLGSEIRWNLKDISKVEALREPDIALGPEDSMELFSHGKQPRFSAQSVPTNIDGFCGFCLEDFTDDIATKSLSCCKGVLHSHCYDDLSQKFEKCPYCRKPFRGL</sequence>
<dbReference type="Gene3D" id="3.30.40.10">
    <property type="entry name" value="Zinc/RING finger domain, C3HC4 (zinc finger)"/>
    <property type="match status" value="1"/>
</dbReference>
<evidence type="ECO:0000313" key="3">
    <source>
        <dbReference type="EMBL" id="KIW99650.1"/>
    </source>
</evidence>
<proteinExistence type="predicted"/>
<dbReference type="HOGENOM" id="CLU_575090_0_0_1"/>
<gene>
    <name evidence="3" type="ORF">Z518_11063</name>
</gene>
<dbReference type="VEuPathDB" id="FungiDB:Z518_11063"/>
<dbReference type="AlphaFoldDB" id="A0A0D2I8T4"/>
<dbReference type="GeneID" id="25299134"/>
<evidence type="ECO:0000256" key="1">
    <source>
        <dbReference type="PROSITE-ProRule" id="PRU00175"/>
    </source>
</evidence>
<name>A0A0D2I8T4_9EURO</name>
<feature type="domain" description="RING-type" evidence="2">
    <location>
        <begin position="427"/>
        <end position="469"/>
    </location>
</feature>
<keyword evidence="4" id="KW-1185">Reference proteome</keyword>
<dbReference type="PROSITE" id="PS50089">
    <property type="entry name" value="ZF_RING_2"/>
    <property type="match status" value="1"/>
</dbReference>
<dbReference type="InterPro" id="IPR001841">
    <property type="entry name" value="Znf_RING"/>
</dbReference>
<keyword evidence="1" id="KW-0479">Metal-binding</keyword>
<keyword evidence="1" id="KW-0862">Zinc</keyword>
<organism evidence="3 4">
    <name type="scientific">Rhinocladiella mackenziei CBS 650.93</name>
    <dbReference type="NCBI Taxonomy" id="1442369"/>
    <lineage>
        <taxon>Eukaryota</taxon>
        <taxon>Fungi</taxon>
        <taxon>Dikarya</taxon>
        <taxon>Ascomycota</taxon>
        <taxon>Pezizomycotina</taxon>
        <taxon>Eurotiomycetes</taxon>
        <taxon>Chaetothyriomycetidae</taxon>
        <taxon>Chaetothyriales</taxon>
        <taxon>Herpotrichiellaceae</taxon>
        <taxon>Rhinocladiella</taxon>
    </lineage>
</organism>
<dbReference type="SUPFAM" id="SSF57850">
    <property type="entry name" value="RING/U-box"/>
    <property type="match status" value="1"/>
</dbReference>
<protein>
    <recommendedName>
        <fullName evidence="2">RING-type domain-containing protein</fullName>
    </recommendedName>
</protein>
<dbReference type="GO" id="GO:0008270">
    <property type="term" value="F:zinc ion binding"/>
    <property type="evidence" value="ECO:0007669"/>
    <property type="project" value="UniProtKB-KW"/>
</dbReference>
<dbReference type="Proteomes" id="UP000053617">
    <property type="component" value="Unassembled WGS sequence"/>
</dbReference>
<keyword evidence="1" id="KW-0863">Zinc-finger</keyword>
<evidence type="ECO:0000313" key="4">
    <source>
        <dbReference type="Proteomes" id="UP000053617"/>
    </source>
</evidence>
<dbReference type="InterPro" id="IPR013083">
    <property type="entry name" value="Znf_RING/FYVE/PHD"/>
</dbReference>
<accession>A0A0D2I8T4</accession>
<dbReference type="RefSeq" id="XP_013266787.1">
    <property type="nucleotide sequence ID" value="XM_013411333.1"/>
</dbReference>
<reference evidence="3 4" key="1">
    <citation type="submission" date="2015-01" db="EMBL/GenBank/DDBJ databases">
        <title>The Genome Sequence of Rhinocladiella mackenzie CBS 650.93.</title>
        <authorList>
            <consortium name="The Broad Institute Genomics Platform"/>
            <person name="Cuomo C."/>
            <person name="de Hoog S."/>
            <person name="Gorbushina A."/>
            <person name="Stielow B."/>
            <person name="Teixiera M."/>
            <person name="Abouelleil A."/>
            <person name="Chapman S.B."/>
            <person name="Priest M."/>
            <person name="Young S.K."/>
            <person name="Wortman J."/>
            <person name="Nusbaum C."/>
            <person name="Birren B."/>
        </authorList>
    </citation>
    <scope>NUCLEOTIDE SEQUENCE [LARGE SCALE GENOMIC DNA]</scope>
    <source>
        <strain evidence="3 4">CBS 650.93</strain>
    </source>
</reference>
<evidence type="ECO:0000259" key="2">
    <source>
        <dbReference type="PROSITE" id="PS50089"/>
    </source>
</evidence>
<dbReference type="EMBL" id="KN847485">
    <property type="protein sequence ID" value="KIW99650.1"/>
    <property type="molecule type" value="Genomic_DNA"/>
</dbReference>